<protein>
    <recommendedName>
        <fullName evidence="2">Tip attachment protein J domain-containing protein</fullName>
    </recommendedName>
</protein>
<evidence type="ECO:0000313" key="1">
    <source>
        <dbReference type="EMBL" id="KKN15315.1"/>
    </source>
</evidence>
<organism evidence="1">
    <name type="scientific">marine sediment metagenome</name>
    <dbReference type="NCBI Taxonomy" id="412755"/>
    <lineage>
        <taxon>unclassified sequences</taxon>
        <taxon>metagenomes</taxon>
        <taxon>ecological metagenomes</taxon>
    </lineage>
</organism>
<name>A0A0F9N6V6_9ZZZZ</name>
<evidence type="ECO:0008006" key="2">
    <source>
        <dbReference type="Google" id="ProtNLM"/>
    </source>
</evidence>
<comment type="caution">
    <text evidence="1">The sequence shown here is derived from an EMBL/GenBank/DDBJ whole genome shotgun (WGS) entry which is preliminary data.</text>
</comment>
<gene>
    <name evidence="1" type="ORF">LCGC14_0987140</name>
</gene>
<reference evidence="1" key="1">
    <citation type="journal article" date="2015" name="Nature">
        <title>Complex archaea that bridge the gap between prokaryotes and eukaryotes.</title>
        <authorList>
            <person name="Spang A."/>
            <person name="Saw J.H."/>
            <person name="Jorgensen S.L."/>
            <person name="Zaremba-Niedzwiedzka K."/>
            <person name="Martijn J."/>
            <person name="Lind A.E."/>
            <person name="van Eijk R."/>
            <person name="Schleper C."/>
            <person name="Guy L."/>
            <person name="Ettema T.J."/>
        </authorList>
    </citation>
    <scope>NUCLEOTIDE SEQUENCE</scope>
</reference>
<feature type="non-terminal residue" evidence="1">
    <location>
        <position position="1"/>
    </location>
</feature>
<proteinExistence type="predicted"/>
<sequence>GQLFVSILTEFANLSATRIYSDGSGGQGGDMQAESFEVLDVQDRQFNRVVYRYQVRFAETRNRKSGEFERQSDQEEVIEDQTSIDKFEAIIESPPLVLRWIRDSAIGNDIARRYLSRTANPPRRVIWTANLSGMSTELGDIVRLTHPDGVGESGWTKNPVRVMRHSIDMSTYEVEFEGWDVFRLFFQSLILGDETVLPAGFTAATPDEQLYGYLCDETTEQFSDGQPCKRLR</sequence>
<accession>A0A0F9N6V6</accession>
<dbReference type="AlphaFoldDB" id="A0A0F9N6V6"/>
<dbReference type="EMBL" id="LAZR01003724">
    <property type="protein sequence ID" value="KKN15315.1"/>
    <property type="molecule type" value="Genomic_DNA"/>
</dbReference>